<evidence type="ECO:0000256" key="1">
    <source>
        <dbReference type="ARBA" id="ARBA00009993"/>
    </source>
</evidence>
<sequence>MATTGRRIVLVSKEGDAFEVDYGVAIKSQIVADTLADLTEDAKVVPLNRVESAILALVVKYCQYHYDALRRDYPEEDIKKWDKDFVKIDKEVLLPLAEIAHQLLIQDLFDLACKAIAGLIRGKSTEEIQELFGIVNDFTEAEKAEIRKKYKWMSDVVQQVDD</sequence>
<dbReference type="InterPro" id="IPR001232">
    <property type="entry name" value="SKP1-like"/>
</dbReference>
<evidence type="ECO:0008006" key="8">
    <source>
        <dbReference type="Google" id="ProtNLM"/>
    </source>
</evidence>
<evidence type="ECO:0000256" key="2">
    <source>
        <dbReference type="ARBA" id="ARBA00022786"/>
    </source>
</evidence>
<name>A0AAV8UQB4_9RHOD</name>
<evidence type="ECO:0000313" key="7">
    <source>
        <dbReference type="Proteomes" id="UP001157974"/>
    </source>
</evidence>
<dbReference type="PIRSF" id="PIRSF028729">
    <property type="entry name" value="E3_ubiquit_lig_SCF_Skp"/>
    <property type="match status" value="1"/>
</dbReference>
<dbReference type="SMART" id="SM00512">
    <property type="entry name" value="Skp1"/>
    <property type="match status" value="1"/>
</dbReference>
<organism evidence="6 7">
    <name type="scientific">Rhodosorus marinus</name>
    <dbReference type="NCBI Taxonomy" id="101924"/>
    <lineage>
        <taxon>Eukaryota</taxon>
        <taxon>Rhodophyta</taxon>
        <taxon>Stylonematophyceae</taxon>
        <taxon>Stylonematales</taxon>
        <taxon>Stylonemataceae</taxon>
        <taxon>Rhodosorus</taxon>
    </lineage>
</organism>
<reference evidence="6 7" key="1">
    <citation type="journal article" date="2023" name="Nat. Commun.">
        <title>Origin of minicircular mitochondrial genomes in red algae.</title>
        <authorList>
            <person name="Lee Y."/>
            <person name="Cho C.H."/>
            <person name="Lee Y.M."/>
            <person name="Park S.I."/>
            <person name="Yang J.H."/>
            <person name="West J.A."/>
            <person name="Bhattacharya D."/>
            <person name="Yoon H.S."/>
        </authorList>
    </citation>
    <scope>NUCLEOTIDE SEQUENCE [LARGE SCALE GENOMIC DNA]</scope>
    <source>
        <strain evidence="6 7">CCMP1338</strain>
        <tissue evidence="6">Whole cell</tissue>
    </source>
</reference>
<evidence type="ECO:0000256" key="3">
    <source>
        <dbReference type="PIRNR" id="PIRNR028729"/>
    </source>
</evidence>
<gene>
    <name evidence="6" type="ORF">NDN08_001275</name>
</gene>
<proteinExistence type="inferred from homology"/>
<dbReference type="PANTHER" id="PTHR11165">
    <property type="entry name" value="SKP1"/>
    <property type="match status" value="1"/>
</dbReference>
<keyword evidence="7" id="KW-1185">Reference proteome</keyword>
<protein>
    <recommendedName>
        <fullName evidence="8">SKP1-like protein</fullName>
    </recommendedName>
</protein>
<evidence type="ECO:0000313" key="6">
    <source>
        <dbReference type="EMBL" id="KAJ8904759.1"/>
    </source>
</evidence>
<dbReference type="InterPro" id="IPR016072">
    <property type="entry name" value="Skp1_comp_dimer"/>
</dbReference>
<dbReference type="InterPro" id="IPR016073">
    <property type="entry name" value="Skp1_comp_POZ"/>
</dbReference>
<evidence type="ECO:0000259" key="4">
    <source>
        <dbReference type="Pfam" id="PF01466"/>
    </source>
</evidence>
<comment type="similarity">
    <text evidence="1 3">Belongs to the SKP1 family.</text>
</comment>
<feature type="domain" description="SKP1 component POZ" evidence="5">
    <location>
        <begin position="8"/>
        <end position="66"/>
    </location>
</feature>
<accession>A0AAV8UQB4</accession>
<dbReference type="Gene3D" id="3.30.710.10">
    <property type="entry name" value="Potassium Channel Kv1.1, Chain A"/>
    <property type="match status" value="1"/>
</dbReference>
<dbReference type="Proteomes" id="UP001157974">
    <property type="component" value="Unassembled WGS sequence"/>
</dbReference>
<dbReference type="SUPFAM" id="SSF81382">
    <property type="entry name" value="Skp1 dimerisation domain-like"/>
    <property type="match status" value="1"/>
</dbReference>
<dbReference type="GO" id="GO:0006511">
    <property type="term" value="P:ubiquitin-dependent protein catabolic process"/>
    <property type="evidence" value="ECO:0007669"/>
    <property type="project" value="InterPro"/>
</dbReference>
<comment type="pathway">
    <text evidence="3">Protein modification; protein ubiquitination.</text>
</comment>
<dbReference type="InterPro" id="IPR016897">
    <property type="entry name" value="SKP1"/>
</dbReference>
<dbReference type="AlphaFoldDB" id="A0AAV8UQB4"/>
<dbReference type="Pfam" id="PF01466">
    <property type="entry name" value="Skp1"/>
    <property type="match status" value="1"/>
</dbReference>
<dbReference type="SUPFAM" id="SSF54695">
    <property type="entry name" value="POZ domain"/>
    <property type="match status" value="1"/>
</dbReference>
<dbReference type="InterPro" id="IPR011333">
    <property type="entry name" value="SKP1/BTB/POZ_sf"/>
</dbReference>
<evidence type="ECO:0000259" key="5">
    <source>
        <dbReference type="Pfam" id="PF03931"/>
    </source>
</evidence>
<comment type="caution">
    <text evidence="6">The sequence shown here is derived from an EMBL/GenBank/DDBJ whole genome shotgun (WGS) entry which is preliminary data.</text>
</comment>
<dbReference type="InterPro" id="IPR036296">
    <property type="entry name" value="SKP1-like_dim_sf"/>
</dbReference>
<dbReference type="EMBL" id="JAMWBK010000005">
    <property type="protein sequence ID" value="KAJ8904759.1"/>
    <property type="molecule type" value="Genomic_DNA"/>
</dbReference>
<dbReference type="Pfam" id="PF03931">
    <property type="entry name" value="Skp1_POZ"/>
    <property type="match status" value="1"/>
</dbReference>
<feature type="domain" description="SKP1 component dimerisation" evidence="4">
    <location>
        <begin position="106"/>
        <end position="153"/>
    </location>
</feature>
<keyword evidence="2 3" id="KW-0833">Ubl conjugation pathway</keyword>